<proteinExistence type="predicted"/>
<evidence type="ECO:0000313" key="2">
    <source>
        <dbReference type="Proteomes" id="UP000239340"/>
    </source>
</evidence>
<geneLocation type="plasmid" evidence="2">
    <name>psfrenxt3c</name>
</geneLocation>
<accession>A0A2L0HCW3</accession>
<dbReference type="EMBL" id="CP024310">
    <property type="protein sequence ID" value="AUX79306.1"/>
    <property type="molecule type" value="Genomic_DNA"/>
</dbReference>
<evidence type="ECO:0000313" key="1">
    <source>
        <dbReference type="EMBL" id="AUX79306.1"/>
    </source>
</evidence>
<dbReference type="Proteomes" id="UP000239340">
    <property type="component" value="Plasmid pSfreNXT3c"/>
</dbReference>
<dbReference type="InterPro" id="IPR007367">
    <property type="entry name" value="DUF433"/>
</dbReference>
<protein>
    <recommendedName>
        <fullName evidence="3">DUF433 domain-containing protein</fullName>
    </recommendedName>
</protein>
<dbReference type="RefSeq" id="WP_104840764.1">
    <property type="nucleotide sequence ID" value="NZ_CP024310.1"/>
</dbReference>
<dbReference type="Pfam" id="PF04255">
    <property type="entry name" value="DUF433"/>
    <property type="match status" value="1"/>
</dbReference>
<dbReference type="InterPro" id="IPR009057">
    <property type="entry name" value="Homeodomain-like_sf"/>
</dbReference>
<dbReference type="SUPFAM" id="SSF46689">
    <property type="entry name" value="Homeodomain-like"/>
    <property type="match status" value="1"/>
</dbReference>
<dbReference type="PANTHER" id="PTHR34849">
    <property type="entry name" value="SSL5025 PROTEIN"/>
    <property type="match status" value="1"/>
</dbReference>
<dbReference type="InterPro" id="IPR036388">
    <property type="entry name" value="WH-like_DNA-bd_sf"/>
</dbReference>
<gene>
    <name evidence="1" type="ORF">NXT3_PC00128</name>
</gene>
<keyword evidence="1" id="KW-0614">Plasmid</keyword>
<dbReference type="Gene3D" id="1.10.10.10">
    <property type="entry name" value="Winged helix-like DNA-binding domain superfamily/Winged helix DNA-binding domain"/>
    <property type="match status" value="1"/>
</dbReference>
<dbReference type="AlphaFoldDB" id="A0A2L0HCW3"/>
<evidence type="ECO:0008006" key="3">
    <source>
        <dbReference type="Google" id="ProtNLM"/>
    </source>
</evidence>
<dbReference type="PANTHER" id="PTHR34849:SF3">
    <property type="entry name" value="SSR2962 PROTEIN"/>
    <property type="match status" value="1"/>
</dbReference>
<organism evidence="1 2">
    <name type="scientific">Rhizobium fredii</name>
    <name type="common">Sinorhizobium fredii</name>
    <dbReference type="NCBI Taxonomy" id="380"/>
    <lineage>
        <taxon>Bacteria</taxon>
        <taxon>Pseudomonadati</taxon>
        <taxon>Pseudomonadota</taxon>
        <taxon>Alphaproteobacteria</taxon>
        <taxon>Hyphomicrobiales</taxon>
        <taxon>Rhizobiaceae</taxon>
        <taxon>Sinorhizobium/Ensifer group</taxon>
        <taxon>Sinorhizobium</taxon>
    </lineage>
</organism>
<name>A0A2L0HCW3_RHIFR</name>
<reference evidence="1 2" key="1">
    <citation type="submission" date="2017-10" db="EMBL/GenBank/DDBJ databases">
        <title>Analysis of the genome sequences of Rhizobium populations associated to common bean (phaseolus vulgaris).</title>
        <authorList>
            <person name="Bustos P."/>
            <person name="Santamaria R.I."/>
            <person name="Miranda-Sanchez F."/>
            <person name="Perez-Carrascal O."/>
            <person name="Juarez S."/>
            <person name="Lozano L."/>
            <person name="Martinez-Flores I."/>
            <person name="Vinuesa P."/>
            <person name="Martinez-Romero E."/>
            <person name="Cevallos M.A."/>
            <person name="Romero D."/>
            <person name="Davila G."/>
            <person name="Gonzalez V."/>
        </authorList>
    </citation>
    <scope>NUCLEOTIDE SEQUENCE [LARGE SCALE GENOMIC DNA]</scope>
    <source>
        <strain evidence="1 2">NXT3</strain>
        <plasmid evidence="2">Plasmid psfrenxt3c</plasmid>
    </source>
</reference>
<sequence>MISSEMLKTAEAAVVARVSPRDVNRVIDEGILPAAFSSAENGRRVWVTACSLISFYYESATRLTSEERISAIRWAEPRLSAWKTLAPEALIAKDWTLHHDFLTIDLAPFFRKTVDSLAELEAARNMVTSSPDILGGTPIISGTRIPVYDIAASLAAGHSVEELLEAFPALDERRIALAKVYAEANPLRGRPKPLQELPAGARIIRDRRVARRRRPA</sequence>